<dbReference type="InterPro" id="IPR006560">
    <property type="entry name" value="AWS_dom"/>
</dbReference>
<evidence type="ECO:0000256" key="8">
    <source>
        <dbReference type="ARBA" id="ARBA00022771"/>
    </source>
</evidence>
<dbReference type="InterPro" id="IPR013083">
    <property type="entry name" value="Znf_RING/FYVE/PHD"/>
</dbReference>
<gene>
    <name evidence="12" type="ORF">AARE701A_LOCUS18020</name>
</gene>
<dbReference type="SMART" id="SM00249">
    <property type="entry name" value="PHD"/>
    <property type="match status" value="1"/>
</dbReference>
<proteinExistence type="predicted"/>
<dbReference type="InterPro" id="IPR050777">
    <property type="entry name" value="SET2_Histone-Lys_MeTrsfase"/>
</dbReference>
<accession>A0A8S2ATQ6</accession>
<keyword evidence="4" id="KW-0489">Methyltransferase</keyword>
<evidence type="ECO:0000256" key="7">
    <source>
        <dbReference type="ARBA" id="ARBA00022723"/>
    </source>
</evidence>
<evidence type="ECO:0000313" key="13">
    <source>
        <dbReference type="Proteomes" id="UP000682877"/>
    </source>
</evidence>
<reference evidence="12" key="1">
    <citation type="submission" date="2021-01" db="EMBL/GenBank/DDBJ databases">
        <authorList>
            <person name="Bezrukov I."/>
        </authorList>
    </citation>
    <scope>NUCLEOTIDE SEQUENCE</scope>
</reference>
<keyword evidence="9" id="KW-0862">Zinc</keyword>
<dbReference type="PROSITE" id="PS51215">
    <property type="entry name" value="AWS"/>
    <property type="match status" value="1"/>
</dbReference>
<evidence type="ECO:0000256" key="5">
    <source>
        <dbReference type="ARBA" id="ARBA00022679"/>
    </source>
</evidence>
<dbReference type="GO" id="GO:0008270">
    <property type="term" value="F:zinc ion binding"/>
    <property type="evidence" value="ECO:0007669"/>
    <property type="project" value="UniProtKB-KW"/>
</dbReference>
<dbReference type="GO" id="GO:0032259">
    <property type="term" value="P:methylation"/>
    <property type="evidence" value="ECO:0007669"/>
    <property type="project" value="UniProtKB-KW"/>
</dbReference>
<evidence type="ECO:0000256" key="4">
    <source>
        <dbReference type="ARBA" id="ARBA00022603"/>
    </source>
</evidence>
<evidence type="ECO:0000259" key="11">
    <source>
        <dbReference type="PROSITE" id="PS51215"/>
    </source>
</evidence>
<dbReference type="Pfam" id="PF22908">
    <property type="entry name" value="PHD_NSD"/>
    <property type="match status" value="1"/>
</dbReference>
<dbReference type="SUPFAM" id="SSF82199">
    <property type="entry name" value="SET domain"/>
    <property type="match status" value="1"/>
</dbReference>
<keyword evidence="10" id="KW-0539">Nucleus</keyword>
<evidence type="ECO:0000256" key="6">
    <source>
        <dbReference type="ARBA" id="ARBA00022691"/>
    </source>
</evidence>
<evidence type="ECO:0000256" key="3">
    <source>
        <dbReference type="ARBA" id="ARBA00022454"/>
    </source>
</evidence>
<dbReference type="GO" id="GO:0042054">
    <property type="term" value="F:histone methyltransferase activity"/>
    <property type="evidence" value="ECO:0007669"/>
    <property type="project" value="InterPro"/>
</dbReference>
<evidence type="ECO:0000256" key="1">
    <source>
        <dbReference type="ARBA" id="ARBA00004123"/>
    </source>
</evidence>
<evidence type="ECO:0000256" key="9">
    <source>
        <dbReference type="ARBA" id="ARBA00022833"/>
    </source>
</evidence>
<dbReference type="GO" id="GO:0005634">
    <property type="term" value="C:nucleus"/>
    <property type="evidence" value="ECO:0007669"/>
    <property type="project" value="UniProtKB-SubCell"/>
</dbReference>
<evidence type="ECO:0000256" key="10">
    <source>
        <dbReference type="ARBA" id="ARBA00023242"/>
    </source>
</evidence>
<dbReference type="InterPro" id="IPR046341">
    <property type="entry name" value="SET_dom_sf"/>
</dbReference>
<dbReference type="InterPro" id="IPR055198">
    <property type="entry name" value="NSD_PHD"/>
</dbReference>
<evidence type="ECO:0000256" key="2">
    <source>
        <dbReference type="ARBA" id="ARBA00004286"/>
    </source>
</evidence>
<dbReference type="InterPro" id="IPR025787">
    <property type="entry name" value="Hist-Lys_N-MeTrfase_SET2_plant"/>
</dbReference>
<keyword evidence="8" id="KW-0863">Zinc-finger</keyword>
<comment type="subcellular location">
    <subcellularLocation>
        <location evidence="2">Chromosome</location>
    </subcellularLocation>
    <subcellularLocation>
        <location evidence="1">Nucleus</location>
    </subcellularLocation>
</comment>
<dbReference type="Proteomes" id="UP000682877">
    <property type="component" value="Chromosome 7"/>
</dbReference>
<evidence type="ECO:0000313" key="12">
    <source>
        <dbReference type="EMBL" id="CAE6167160.1"/>
    </source>
</evidence>
<dbReference type="InterPro" id="IPR001965">
    <property type="entry name" value="Znf_PHD"/>
</dbReference>
<keyword evidence="7" id="KW-0479">Metal-binding</keyword>
<keyword evidence="5" id="KW-0808">Transferase</keyword>
<dbReference type="PANTHER" id="PTHR22884">
    <property type="entry name" value="SET DOMAIN PROTEINS"/>
    <property type="match status" value="1"/>
</dbReference>
<name>A0A8S2ATQ6_ARAAE</name>
<keyword evidence="13" id="KW-1185">Reference proteome</keyword>
<dbReference type="EMBL" id="LR999457">
    <property type="protein sequence ID" value="CAE6167160.1"/>
    <property type="molecule type" value="Genomic_DNA"/>
</dbReference>
<dbReference type="Gene3D" id="3.30.40.10">
    <property type="entry name" value="Zinc/RING finger domain, C3HC4 (zinc finger)"/>
    <property type="match status" value="1"/>
</dbReference>
<keyword evidence="6" id="KW-0949">S-adenosyl-L-methionine</keyword>
<feature type="domain" description="AWS" evidence="11">
    <location>
        <begin position="246"/>
        <end position="289"/>
    </location>
</feature>
<dbReference type="Gene3D" id="2.170.270.10">
    <property type="entry name" value="SET domain"/>
    <property type="match status" value="1"/>
</dbReference>
<organism evidence="12 13">
    <name type="scientific">Arabidopsis arenosa</name>
    <name type="common">Sand rock-cress</name>
    <name type="synonym">Cardaminopsis arenosa</name>
    <dbReference type="NCBI Taxonomy" id="38785"/>
    <lineage>
        <taxon>Eukaryota</taxon>
        <taxon>Viridiplantae</taxon>
        <taxon>Streptophyta</taxon>
        <taxon>Embryophyta</taxon>
        <taxon>Tracheophyta</taxon>
        <taxon>Spermatophyta</taxon>
        <taxon>Magnoliopsida</taxon>
        <taxon>eudicotyledons</taxon>
        <taxon>Gunneridae</taxon>
        <taxon>Pentapetalae</taxon>
        <taxon>rosids</taxon>
        <taxon>malvids</taxon>
        <taxon>Brassicales</taxon>
        <taxon>Brassicaceae</taxon>
        <taxon>Camelineae</taxon>
        <taxon>Arabidopsis</taxon>
    </lineage>
</organism>
<dbReference type="GO" id="GO:0005694">
    <property type="term" value="C:chromosome"/>
    <property type="evidence" value="ECO:0007669"/>
    <property type="project" value="UniProtKB-SubCell"/>
</dbReference>
<sequence>MLDLGNMSMSASVALTCCPSFLPAASGPELAKSIDSPKNLVGECNGKHLPMIPPEEEVRDIKTANGVTAFTGKQNTSDRVKKGLILEDHVKDWVKRRVASGVSETRCFLPFLVGAKKMVDCLVCHKPVYPGEELSCSVRGCQGAYHSLCAKESLGFSKSSKFRCPQHDCFVCKQRTQWRAVCWRHPTNWRLDTKHAVAQSEMEVSVSLPRTNVTEIRFCVKDDPPPYVHIRRNIYFVKKKRDNANDGVGCTNCGPTCCRSCVCRVQCISCSKGCGCPETCGNRPFRKEKKIKIVKTEHCGWGVEAADQSTKRTSLSNTLVK</sequence>
<keyword evidence="3" id="KW-0158">Chromosome</keyword>
<dbReference type="PROSITE" id="PS51578">
    <property type="entry name" value="SAM_MT43_SET2_2"/>
    <property type="match status" value="1"/>
</dbReference>
<protein>
    <recommendedName>
        <fullName evidence="11">AWS domain-containing protein</fullName>
    </recommendedName>
</protein>
<dbReference type="AlphaFoldDB" id="A0A8S2ATQ6"/>